<dbReference type="OrthoDB" id="416454at2759"/>
<protein>
    <submittedName>
        <fullName evidence="1">Uncharacterized protein</fullName>
    </submittedName>
</protein>
<evidence type="ECO:0000313" key="2">
    <source>
        <dbReference type="Proteomes" id="UP000796761"/>
    </source>
</evidence>
<organism evidence="1 2">
    <name type="scientific">Zosterops borbonicus</name>
    <dbReference type="NCBI Taxonomy" id="364589"/>
    <lineage>
        <taxon>Eukaryota</taxon>
        <taxon>Metazoa</taxon>
        <taxon>Chordata</taxon>
        <taxon>Craniata</taxon>
        <taxon>Vertebrata</taxon>
        <taxon>Euteleostomi</taxon>
        <taxon>Archelosauria</taxon>
        <taxon>Archosauria</taxon>
        <taxon>Dinosauria</taxon>
        <taxon>Saurischia</taxon>
        <taxon>Theropoda</taxon>
        <taxon>Coelurosauria</taxon>
        <taxon>Aves</taxon>
        <taxon>Neognathae</taxon>
        <taxon>Neoaves</taxon>
        <taxon>Telluraves</taxon>
        <taxon>Australaves</taxon>
        <taxon>Passeriformes</taxon>
        <taxon>Sylvioidea</taxon>
        <taxon>Zosteropidae</taxon>
        <taxon>Zosterops</taxon>
    </lineage>
</organism>
<dbReference type="GO" id="GO:0061343">
    <property type="term" value="P:cell adhesion involved in heart morphogenesis"/>
    <property type="evidence" value="ECO:0007669"/>
    <property type="project" value="TreeGrafter"/>
</dbReference>
<accession>A0A8K1GE10</accession>
<keyword evidence="2" id="KW-1185">Reference proteome</keyword>
<comment type="caution">
    <text evidence="1">The sequence shown here is derived from an EMBL/GenBank/DDBJ whole genome shotgun (WGS) entry which is preliminary data.</text>
</comment>
<dbReference type="PANTHER" id="PTHR33395">
    <property type="entry name" value="TRANSCRIPTASE, PUTATIVE-RELATED-RELATED"/>
    <property type="match status" value="1"/>
</dbReference>
<name>A0A8K1GE10_9PASS</name>
<evidence type="ECO:0000313" key="1">
    <source>
        <dbReference type="EMBL" id="TRZ16483.1"/>
    </source>
</evidence>
<dbReference type="PANTHER" id="PTHR33395:SF22">
    <property type="entry name" value="REVERSE TRANSCRIPTASE DOMAIN-CONTAINING PROTEIN"/>
    <property type="match status" value="1"/>
</dbReference>
<dbReference type="GO" id="GO:0007508">
    <property type="term" value="P:larval heart development"/>
    <property type="evidence" value="ECO:0007669"/>
    <property type="project" value="TreeGrafter"/>
</dbReference>
<gene>
    <name evidence="1" type="ORF">HGM15179_010612</name>
</gene>
<sequence>MQHHYCENVQLPFDPEIVQELLLQLDPCRSMGHHEIQPRILKELADVMAKLLLMIFVWFWESREIPAEGKVSDIVLIFKKGKKGNPGNYRPASLTSVPGSYGENYFGR</sequence>
<reference evidence="1" key="1">
    <citation type="submission" date="2019-04" db="EMBL/GenBank/DDBJ databases">
        <title>Genome assembly of Zosterops borbonicus 15179.</title>
        <authorList>
            <person name="Leroy T."/>
            <person name="Anselmetti Y."/>
            <person name="Tilak M.-K."/>
            <person name="Nabholz B."/>
        </authorList>
    </citation>
    <scope>NUCLEOTIDE SEQUENCE</scope>
    <source>
        <strain evidence="1">HGM_15179</strain>
        <tissue evidence="1">Muscle</tissue>
    </source>
</reference>
<dbReference type="GO" id="GO:0031012">
    <property type="term" value="C:extracellular matrix"/>
    <property type="evidence" value="ECO:0007669"/>
    <property type="project" value="TreeGrafter"/>
</dbReference>
<proteinExistence type="predicted"/>
<dbReference type="AlphaFoldDB" id="A0A8K1GE10"/>
<dbReference type="EMBL" id="SWJQ01000310">
    <property type="protein sequence ID" value="TRZ16483.1"/>
    <property type="molecule type" value="Genomic_DNA"/>
</dbReference>
<dbReference type="Proteomes" id="UP000796761">
    <property type="component" value="Unassembled WGS sequence"/>
</dbReference>